<dbReference type="EMBL" id="JAPQKN010000001">
    <property type="protein sequence ID" value="KAJ5174519.1"/>
    <property type="molecule type" value="Genomic_DNA"/>
</dbReference>
<reference evidence="2" key="1">
    <citation type="submission" date="2022-11" db="EMBL/GenBank/DDBJ databases">
        <authorList>
            <person name="Petersen C."/>
        </authorList>
    </citation>
    <scope>NUCLEOTIDE SEQUENCE</scope>
    <source>
        <strain evidence="2">IBT 26290</strain>
    </source>
</reference>
<protein>
    <submittedName>
        <fullName evidence="2">Uncharacterized protein</fullName>
    </submittedName>
</protein>
<sequence>MAGPVPYKNPGGSEVWSAADPVSRRTGCRAVNVPWASGSCRRGSSIANANAMRDVRDPLQLLPGHQRTLELKRPPFFVRFLSIRVGRRRKMGPCRADDELKAPPPLLGRSQTVHVSTAKPITASRGARFVQPWCGWRWAARTSELWKYRVAREAFGANGRFQVQPIRFACQRSRKGAPIPLSSFIFHPSSFIQGPGLGNNIQQGPPGQADAIELLGTSWSRFLGSGFGLYYVLGIDQETQGDAGHSKENEANPPERMAWQFLFHRSTVPLFLIIALCNIRNNLNWMWDGPALNQSQRLEADGLRFGEEWGVESKESQCAPDGWRFGYWAVSPYGLQRIFSVQDAIQRGQLGILVSGPTEKGRVENGNSPPKTDEMACDGPR</sequence>
<feature type="region of interest" description="Disordered" evidence="1">
    <location>
        <begin position="94"/>
        <end position="113"/>
    </location>
</feature>
<keyword evidence="3" id="KW-1185">Reference proteome</keyword>
<dbReference type="GeneID" id="81421697"/>
<organism evidence="2 3">
    <name type="scientific">Penicillium canariense</name>
    <dbReference type="NCBI Taxonomy" id="189055"/>
    <lineage>
        <taxon>Eukaryota</taxon>
        <taxon>Fungi</taxon>
        <taxon>Dikarya</taxon>
        <taxon>Ascomycota</taxon>
        <taxon>Pezizomycotina</taxon>
        <taxon>Eurotiomycetes</taxon>
        <taxon>Eurotiomycetidae</taxon>
        <taxon>Eurotiales</taxon>
        <taxon>Aspergillaceae</taxon>
        <taxon>Penicillium</taxon>
    </lineage>
</organism>
<dbReference type="AlphaFoldDB" id="A0A9W9IBH3"/>
<feature type="region of interest" description="Disordered" evidence="1">
    <location>
        <begin position="356"/>
        <end position="381"/>
    </location>
</feature>
<evidence type="ECO:0000313" key="2">
    <source>
        <dbReference type="EMBL" id="KAJ5174519.1"/>
    </source>
</evidence>
<evidence type="ECO:0000256" key="1">
    <source>
        <dbReference type="SAM" id="MobiDB-lite"/>
    </source>
</evidence>
<proteinExistence type="predicted"/>
<dbReference type="RefSeq" id="XP_056546127.1">
    <property type="nucleotide sequence ID" value="XM_056682521.1"/>
</dbReference>
<accession>A0A9W9IBH3</accession>
<name>A0A9W9IBH3_9EURO</name>
<evidence type="ECO:0000313" key="3">
    <source>
        <dbReference type="Proteomes" id="UP001149163"/>
    </source>
</evidence>
<dbReference type="Proteomes" id="UP001149163">
    <property type="component" value="Unassembled WGS sequence"/>
</dbReference>
<reference evidence="2" key="2">
    <citation type="journal article" date="2023" name="IMA Fungus">
        <title>Comparative genomic study of the Penicillium genus elucidates a diverse pangenome and 15 lateral gene transfer events.</title>
        <authorList>
            <person name="Petersen C."/>
            <person name="Sorensen T."/>
            <person name="Nielsen M.R."/>
            <person name="Sondergaard T.E."/>
            <person name="Sorensen J.L."/>
            <person name="Fitzpatrick D.A."/>
            <person name="Frisvad J.C."/>
            <person name="Nielsen K.L."/>
        </authorList>
    </citation>
    <scope>NUCLEOTIDE SEQUENCE</scope>
    <source>
        <strain evidence="2">IBT 26290</strain>
    </source>
</reference>
<gene>
    <name evidence="2" type="ORF">N7482_000396</name>
</gene>
<comment type="caution">
    <text evidence="2">The sequence shown here is derived from an EMBL/GenBank/DDBJ whole genome shotgun (WGS) entry which is preliminary data.</text>
</comment>